<name>A0A8S8XL88_9PROT</name>
<dbReference type="CDD" id="cd02440">
    <property type="entry name" value="AdoMet_MTases"/>
    <property type="match status" value="1"/>
</dbReference>
<dbReference type="AlphaFoldDB" id="A0A8S8XL88"/>
<evidence type="ECO:0000259" key="7">
    <source>
        <dbReference type="PROSITE" id="PS51686"/>
    </source>
</evidence>
<protein>
    <submittedName>
        <fullName evidence="8">rRNA cytosine-C5-methylase</fullName>
    </submittedName>
</protein>
<dbReference type="Pfam" id="PF01189">
    <property type="entry name" value="Methyltr_RsmB-F"/>
    <property type="match status" value="1"/>
</dbReference>
<evidence type="ECO:0000313" key="8">
    <source>
        <dbReference type="EMBL" id="GIL41580.1"/>
    </source>
</evidence>
<dbReference type="InterPro" id="IPR029063">
    <property type="entry name" value="SAM-dependent_MTases_sf"/>
</dbReference>
<dbReference type="SUPFAM" id="SSF53335">
    <property type="entry name" value="S-adenosyl-L-methionine-dependent methyltransferases"/>
    <property type="match status" value="1"/>
</dbReference>
<keyword evidence="5 6" id="KW-0694">RNA-binding</keyword>
<dbReference type="EMBL" id="BOPV01000001">
    <property type="protein sequence ID" value="GIL41580.1"/>
    <property type="molecule type" value="Genomic_DNA"/>
</dbReference>
<keyword evidence="4 6" id="KW-0949">S-adenosyl-L-methionine</keyword>
<dbReference type="InterPro" id="IPR049560">
    <property type="entry name" value="MeTrfase_RsmB-F_NOP2_cat"/>
</dbReference>
<dbReference type="InterPro" id="IPR023267">
    <property type="entry name" value="RCMT"/>
</dbReference>
<dbReference type="PANTHER" id="PTHR22807:SF53">
    <property type="entry name" value="RIBOSOMAL RNA SMALL SUBUNIT METHYLTRANSFERASE B-RELATED"/>
    <property type="match status" value="1"/>
</dbReference>
<gene>
    <name evidence="8" type="ORF">TMPK1_38170</name>
</gene>
<dbReference type="RefSeq" id="WP_420245116.1">
    <property type="nucleotide sequence ID" value="NZ_BOPV01000001.1"/>
</dbReference>
<dbReference type="InterPro" id="IPR001678">
    <property type="entry name" value="MeTrfase_RsmB-F_NOP2_dom"/>
</dbReference>
<keyword evidence="2 6" id="KW-0489">Methyltransferase</keyword>
<dbReference type="PANTHER" id="PTHR22807">
    <property type="entry name" value="NOP2 YEAST -RELATED NOL1/NOP2/FMU SUN DOMAIN-CONTAINING"/>
    <property type="match status" value="1"/>
</dbReference>
<evidence type="ECO:0000256" key="5">
    <source>
        <dbReference type="ARBA" id="ARBA00022884"/>
    </source>
</evidence>
<keyword evidence="3 6" id="KW-0808">Transferase</keyword>
<organism evidence="8 9">
    <name type="scientific">Roseiterribacter gracilis</name>
    <dbReference type="NCBI Taxonomy" id="2812848"/>
    <lineage>
        <taxon>Bacteria</taxon>
        <taxon>Pseudomonadati</taxon>
        <taxon>Pseudomonadota</taxon>
        <taxon>Alphaproteobacteria</taxon>
        <taxon>Rhodospirillales</taxon>
        <taxon>Roseiterribacteraceae</taxon>
        <taxon>Roseiterribacter</taxon>
    </lineage>
</organism>
<reference evidence="8" key="1">
    <citation type="submission" date="2021-02" db="EMBL/GenBank/DDBJ databases">
        <title>Genome sequence of Rhodospirillales sp. strain TMPK1 isolated from soil.</title>
        <authorList>
            <person name="Nakai R."/>
            <person name="Kusada H."/>
            <person name="Tamaki H."/>
        </authorList>
    </citation>
    <scope>NUCLEOTIDE SEQUENCE</scope>
    <source>
        <strain evidence="8">TMPK1</strain>
    </source>
</reference>
<dbReference type="GO" id="GO:0008173">
    <property type="term" value="F:RNA methyltransferase activity"/>
    <property type="evidence" value="ECO:0007669"/>
    <property type="project" value="InterPro"/>
</dbReference>
<dbReference type="Proteomes" id="UP000681075">
    <property type="component" value="Unassembled WGS sequence"/>
</dbReference>
<evidence type="ECO:0000256" key="6">
    <source>
        <dbReference type="PROSITE-ProRule" id="PRU01023"/>
    </source>
</evidence>
<evidence type="ECO:0000313" key="9">
    <source>
        <dbReference type="Proteomes" id="UP000681075"/>
    </source>
</evidence>
<comment type="similarity">
    <text evidence="1 6">Belongs to the class I-like SAM-binding methyltransferase superfamily. RsmB/NOP family.</text>
</comment>
<evidence type="ECO:0000256" key="1">
    <source>
        <dbReference type="ARBA" id="ARBA00007494"/>
    </source>
</evidence>
<dbReference type="GO" id="GO:0003723">
    <property type="term" value="F:RNA binding"/>
    <property type="evidence" value="ECO:0007669"/>
    <property type="project" value="UniProtKB-UniRule"/>
</dbReference>
<accession>A0A8S8XL88</accession>
<dbReference type="Gene3D" id="3.40.50.150">
    <property type="entry name" value="Vaccinia Virus protein VP39"/>
    <property type="match status" value="1"/>
</dbReference>
<dbReference type="Pfam" id="PF22458">
    <property type="entry name" value="RsmF-B_ferredox"/>
    <property type="match status" value="1"/>
</dbReference>
<dbReference type="GO" id="GO:0001510">
    <property type="term" value="P:RNA methylation"/>
    <property type="evidence" value="ECO:0007669"/>
    <property type="project" value="InterPro"/>
</dbReference>
<sequence length="446" mass="48259">MTPGARLQTTIELLDLVGAEPRPADATVSQFFRNRRFIGAKDRADIAQAVYRALRRRARLGWWLGRYEHPATARAVAIADQIAGEGRDADAVAGLFNGGKFAPMPLDDGERKLVRQLAGHTLDHPDMPDAVRVEVPAWAEPSLRATLGSRFAVEAAALIPAASIDLRVNALKTTREAASKQLIADGIQVSPTPLSPFGLRVVGRPSIMAHPLYRDGAIEIQDEGSQLVALLVGAQPGHQVVDLCAGAGGKTLAMAASMENKGRVIATDVLDGRLQRAKLRFRRAGAHNIETRAITGETDPWIKRHKQRFDRVLVDAPCTGTGTWRRNPDMRWRQLGPGLETLVPLQARLLDSAARLVKPGGRLAYATCSMLIDENAAQIEGFLARNPGFRVVPLSELWPATVGGTPPRNEPYLSLTPAQDDTDGFFTAVVERNPAVTVDEAATSDD</sequence>
<dbReference type="PRINTS" id="PR02008">
    <property type="entry name" value="RCMTFAMILY"/>
</dbReference>
<feature type="domain" description="SAM-dependent MTase RsmB/NOP-type" evidence="7">
    <location>
        <begin position="154"/>
        <end position="433"/>
    </location>
</feature>
<evidence type="ECO:0000256" key="3">
    <source>
        <dbReference type="ARBA" id="ARBA00022679"/>
    </source>
</evidence>
<dbReference type="InterPro" id="IPR054728">
    <property type="entry name" value="RsmB-like_ferredoxin"/>
</dbReference>
<dbReference type="PROSITE" id="PS51686">
    <property type="entry name" value="SAM_MT_RSMB_NOP"/>
    <property type="match status" value="1"/>
</dbReference>
<feature type="binding site" evidence="6">
    <location>
        <position position="315"/>
    </location>
    <ligand>
        <name>S-adenosyl-L-methionine</name>
        <dbReference type="ChEBI" id="CHEBI:59789"/>
    </ligand>
</feature>
<comment type="caution">
    <text evidence="8">The sequence shown here is derived from an EMBL/GenBank/DDBJ whole genome shotgun (WGS) entry which is preliminary data.</text>
</comment>
<evidence type="ECO:0000256" key="4">
    <source>
        <dbReference type="ARBA" id="ARBA00022691"/>
    </source>
</evidence>
<feature type="active site" description="Nucleophile" evidence="6">
    <location>
        <position position="368"/>
    </location>
</feature>
<evidence type="ECO:0000256" key="2">
    <source>
        <dbReference type="ARBA" id="ARBA00022603"/>
    </source>
</evidence>
<feature type="binding site" evidence="6">
    <location>
        <position position="268"/>
    </location>
    <ligand>
        <name>S-adenosyl-L-methionine</name>
        <dbReference type="ChEBI" id="CHEBI:59789"/>
    </ligand>
</feature>
<dbReference type="PROSITE" id="PS01153">
    <property type="entry name" value="NOL1_NOP2_SUN"/>
    <property type="match status" value="1"/>
</dbReference>
<dbReference type="InterPro" id="IPR018314">
    <property type="entry name" value="RsmB/NOL1/NOP2-like_CS"/>
</dbReference>
<proteinExistence type="inferred from homology"/>
<comment type="caution">
    <text evidence="6">Lacks conserved residue(s) required for the propagation of feature annotation.</text>
</comment>
<keyword evidence="9" id="KW-1185">Reference proteome</keyword>